<reference evidence="2 3" key="1">
    <citation type="submission" date="2017-10" db="EMBL/GenBank/DDBJ databases">
        <title>Effective Description of Clostridium neonatale sp. nov. linked to necrotizing enterocolitis in neonates and a clarification of species assignable to the genus Clostridium (Prazmowski 1880) emend. Lawson and Rainey 2016.</title>
        <authorList>
            <person name="Bernard K."/>
            <person name="Burdz T."/>
            <person name="Wiebe D."/>
            <person name="Balcewich B."/>
            <person name="Alfa M."/>
            <person name="Bernier A.-M."/>
        </authorList>
    </citation>
    <scope>NUCLEOTIDE SEQUENCE [LARGE SCALE GENOMIC DNA]</scope>
    <source>
        <strain evidence="2 3">LCDC99A005</strain>
    </source>
</reference>
<evidence type="ECO:0000313" key="2">
    <source>
        <dbReference type="EMBL" id="PEG30309.1"/>
    </source>
</evidence>
<feature type="domain" description="Nitroreductase" evidence="1">
    <location>
        <begin position="6"/>
        <end position="177"/>
    </location>
</feature>
<comment type="caution">
    <text evidence="2">The sequence shown here is derived from an EMBL/GenBank/DDBJ whole genome shotgun (WGS) entry which is preliminary data.</text>
</comment>
<sequence>MSIEAIYSRRSIRKYKADKVPLNMIEKIIEAGRNAPSGKNKQPWKFTVFGGDQKDEMLLAMDRGIQRELNEESLLPKDRNGLPDAINTLKIMKEAPIVIMVLDSDCKTPFELITAEYRITEIVNTLSIGAAIQNMLLQAEDLGLGTLWVGNTFFVYEELCSYLETDMQLVGAIAVGYPNEKPDVRPRKPIDSIVEYRI</sequence>
<dbReference type="Proteomes" id="UP000220840">
    <property type="component" value="Unassembled WGS sequence"/>
</dbReference>
<dbReference type="RefSeq" id="WP_058294480.1">
    <property type="nucleotide sequence ID" value="NZ_CAMRXG010000054.1"/>
</dbReference>
<gene>
    <name evidence="2" type="ORF">CQ394_00845</name>
</gene>
<evidence type="ECO:0000313" key="3">
    <source>
        <dbReference type="Proteomes" id="UP000220840"/>
    </source>
</evidence>
<dbReference type="STRING" id="137838.GCA_001458595_01607"/>
<dbReference type="AlphaFoldDB" id="A0A2A7MFE0"/>
<dbReference type="GO" id="GO:0016491">
    <property type="term" value="F:oxidoreductase activity"/>
    <property type="evidence" value="ECO:0007669"/>
    <property type="project" value="InterPro"/>
</dbReference>
<dbReference type="SUPFAM" id="SSF55469">
    <property type="entry name" value="FMN-dependent nitroreductase-like"/>
    <property type="match status" value="1"/>
</dbReference>
<protein>
    <submittedName>
        <fullName evidence="2">Nitroreductase</fullName>
    </submittedName>
</protein>
<dbReference type="EMBL" id="PDCJ01000001">
    <property type="protein sequence ID" value="PEG30309.1"/>
    <property type="molecule type" value="Genomic_DNA"/>
</dbReference>
<dbReference type="Gene3D" id="3.40.109.10">
    <property type="entry name" value="NADH Oxidase"/>
    <property type="match status" value="1"/>
</dbReference>
<evidence type="ECO:0000259" key="1">
    <source>
        <dbReference type="Pfam" id="PF00881"/>
    </source>
</evidence>
<dbReference type="InterPro" id="IPR050627">
    <property type="entry name" value="Nitroreductase/BluB"/>
</dbReference>
<dbReference type="PANTHER" id="PTHR23026:SF123">
    <property type="entry name" value="NAD(P)H NITROREDUCTASE RV3131-RELATED"/>
    <property type="match status" value="1"/>
</dbReference>
<dbReference type="InterPro" id="IPR000415">
    <property type="entry name" value="Nitroreductase-like"/>
</dbReference>
<dbReference type="OrthoDB" id="9812105at2"/>
<name>A0A2A7MFE0_9CLOT</name>
<accession>A0A2A7MFE0</accession>
<dbReference type="Pfam" id="PF00881">
    <property type="entry name" value="Nitroreductase"/>
    <property type="match status" value="1"/>
</dbReference>
<organism evidence="2 3">
    <name type="scientific">Clostridium neonatale</name>
    <dbReference type="NCBI Taxonomy" id="137838"/>
    <lineage>
        <taxon>Bacteria</taxon>
        <taxon>Bacillati</taxon>
        <taxon>Bacillota</taxon>
        <taxon>Clostridia</taxon>
        <taxon>Eubacteriales</taxon>
        <taxon>Clostridiaceae</taxon>
        <taxon>Clostridium</taxon>
    </lineage>
</organism>
<dbReference type="InterPro" id="IPR029479">
    <property type="entry name" value="Nitroreductase"/>
</dbReference>
<proteinExistence type="predicted"/>
<keyword evidence="3" id="KW-1185">Reference proteome</keyword>
<dbReference type="PANTHER" id="PTHR23026">
    <property type="entry name" value="NADPH NITROREDUCTASE"/>
    <property type="match status" value="1"/>
</dbReference>